<reference evidence="1 2" key="1">
    <citation type="journal article" date="2015" name="Proc. Natl. Acad. Sci. U.S.A.">
        <title>The resurrection genome of Boea hygrometrica: A blueprint for survival of dehydration.</title>
        <authorList>
            <person name="Xiao L."/>
            <person name="Yang G."/>
            <person name="Zhang L."/>
            <person name="Yang X."/>
            <person name="Zhao S."/>
            <person name="Ji Z."/>
            <person name="Zhou Q."/>
            <person name="Hu M."/>
            <person name="Wang Y."/>
            <person name="Chen M."/>
            <person name="Xu Y."/>
            <person name="Jin H."/>
            <person name="Xiao X."/>
            <person name="Hu G."/>
            <person name="Bao F."/>
            <person name="Hu Y."/>
            <person name="Wan P."/>
            <person name="Li L."/>
            <person name="Deng X."/>
            <person name="Kuang T."/>
            <person name="Xiang C."/>
            <person name="Zhu J.K."/>
            <person name="Oliver M.J."/>
            <person name="He Y."/>
        </authorList>
    </citation>
    <scope>NUCLEOTIDE SEQUENCE [LARGE SCALE GENOMIC DNA]</scope>
    <source>
        <strain evidence="2">cv. XS01</strain>
    </source>
</reference>
<proteinExistence type="predicted"/>
<organism evidence="1 2">
    <name type="scientific">Dorcoceras hygrometricum</name>
    <dbReference type="NCBI Taxonomy" id="472368"/>
    <lineage>
        <taxon>Eukaryota</taxon>
        <taxon>Viridiplantae</taxon>
        <taxon>Streptophyta</taxon>
        <taxon>Embryophyta</taxon>
        <taxon>Tracheophyta</taxon>
        <taxon>Spermatophyta</taxon>
        <taxon>Magnoliopsida</taxon>
        <taxon>eudicotyledons</taxon>
        <taxon>Gunneridae</taxon>
        <taxon>Pentapetalae</taxon>
        <taxon>asterids</taxon>
        <taxon>lamiids</taxon>
        <taxon>Lamiales</taxon>
        <taxon>Gesneriaceae</taxon>
        <taxon>Didymocarpoideae</taxon>
        <taxon>Trichosporeae</taxon>
        <taxon>Loxocarpinae</taxon>
        <taxon>Dorcoceras</taxon>
    </lineage>
</organism>
<dbReference type="Proteomes" id="UP000250235">
    <property type="component" value="Unassembled WGS sequence"/>
</dbReference>
<accession>A0A2Z7CXK0</accession>
<protein>
    <submittedName>
        <fullName evidence="1">Uncharacterized protein</fullName>
    </submittedName>
</protein>
<keyword evidence="2" id="KW-1185">Reference proteome</keyword>
<gene>
    <name evidence="1" type="ORF">F511_23860</name>
</gene>
<sequence length="502" mass="56174">MTRRFIYEDQWLFSSSVWASENDSFKMQSALKIKEVKEHEWYYANLPKKSATEKGKAPLEEADPVKGNPAREMVELICADVNFLVQMRDQVMHDVVEFFHYFRINKLSDLASSRALAEKESLCCFGPKQIHWKPLSGDACQPWTAMASQIIDLLSAAHSKSLEELKAQQQEHGIIMDRPSSSQLFKDFADSSGAVLAQFYSLAKSICLHDSFPSFQEAETEPSVHRESSSVSSVLVSDPNAQVDMVQRPDSQIPTVDSPMRFNFDDLSLDDTADNRFSLPAVTTELSASLDALRTFLSQCLDTQTKDIRQIDDSQNDVLSKINTIEKGLRDTLRQLEETFRNLIQSAQKDGRTLDDVQTLRFNEFRKGVLAHSASVTADLMDVRNEVKGLNANVTYLDEQDATIRISHTVAAVVHLWSLGVLTAAGCGIGSVHAVNNELLQLQSIISSEQKFRKPFKRALAADLLVILISIGPSSHSSTSQGSTRRFDLTTRVQIQSHNQKL</sequence>
<name>A0A2Z7CXK0_9LAMI</name>
<dbReference type="AlphaFoldDB" id="A0A2Z7CXK0"/>
<dbReference type="EMBL" id="KQ993008">
    <property type="protein sequence ID" value="KZV49576.1"/>
    <property type="molecule type" value="Genomic_DNA"/>
</dbReference>
<evidence type="ECO:0000313" key="2">
    <source>
        <dbReference type="Proteomes" id="UP000250235"/>
    </source>
</evidence>
<evidence type="ECO:0000313" key="1">
    <source>
        <dbReference type="EMBL" id="KZV49576.1"/>
    </source>
</evidence>